<dbReference type="GO" id="GO:0005634">
    <property type="term" value="C:nucleus"/>
    <property type="evidence" value="ECO:0007669"/>
    <property type="project" value="TreeGrafter"/>
</dbReference>
<evidence type="ECO:0000313" key="4">
    <source>
        <dbReference type="Proteomes" id="UP001239994"/>
    </source>
</evidence>
<evidence type="ECO:0000313" key="3">
    <source>
        <dbReference type="EMBL" id="KAK1788250.1"/>
    </source>
</evidence>
<dbReference type="PROSITE" id="PS00036">
    <property type="entry name" value="BZIP_BASIC"/>
    <property type="match status" value="1"/>
</dbReference>
<feature type="domain" description="BZIP" evidence="2">
    <location>
        <begin position="119"/>
        <end position="182"/>
    </location>
</feature>
<keyword evidence="1" id="KW-0175">Coiled coil</keyword>
<accession>A0AAD9DML2</accession>
<dbReference type="SMART" id="SM00338">
    <property type="entry name" value="BRLZ"/>
    <property type="match status" value="1"/>
</dbReference>
<evidence type="ECO:0000259" key="2">
    <source>
        <dbReference type="PROSITE" id="PS50217"/>
    </source>
</evidence>
<dbReference type="Gene3D" id="1.20.5.170">
    <property type="match status" value="1"/>
</dbReference>
<dbReference type="AlphaFoldDB" id="A0AAD9DML2"/>
<dbReference type="GO" id="GO:0000981">
    <property type="term" value="F:DNA-binding transcription factor activity, RNA polymerase II-specific"/>
    <property type="evidence" value="ECO:0007669"/>
    <property type="project" value="TreeGrafter"/>
</dbReference>
<reference evidence="3" key="1">
    <citation type="submission" date="2023-03" db="EMBL/GenBank/DDBJ databases">
        <title>Electrophorus voltai genome.</title>
        <authorList>
            <person name="Bian C."/>
        </authorList>
    </citation>
    <scope>NUCLEOTIDE SEQUENCE</scope>
    <source>
        <strain evidence="3">CB-2022</strain>
        <tissue evidence="3">Muscle</tissue>
    </source>
</reference>
<dbReference type="Proteomes" id="UP001239994">
    <property type="component" value="Unassembled WGS sequence"/>
</dbReference>
<evidence type="ECO:0000256" key="1">
    <source>
        <dbReference type="SAM" id="Coils"/>
    </source>
</evidence>
<name>A0AAD9DML2_9TELE</name>
<dbReference type="PRINTS" id="PR00042">
    <property type="entry name" value="LEUZIPPRFOS"/>
</dbReference>
<dbReference type="SUPFAM" id="SSF57959">
    <property type="entry name" value="Leucine zipper domain"/>
    <property type="match status" value="1"/>
</dbReference>
<comment type="caution">
    <text evidence="3">The sequence shown here is derived from an EMBL/GenBank/DDBJ whole genome shotgun (WGS) entry which is preliminary data.</text>
</comment>
<organism evidence="3 4">
    <name type="scientific">Electrophorus voltai</name>
    <dbReference type="NCBI Taxonomy" id="2609070"/>
    <lineage>
        <taxon>Eukaryota</taxon>
        <taxon>Metazoa</taxon>
        <taxon>Chordata</taxon>
        <taxon>Craniata</taxon>
        <taxon>Vertebrata</taxon>
        <taxon>Euteleostomi</taxon>
        <taxon>Actinopterygii</taxon>
        <taxon>Neopterygii</taxon>
        <taxon>Teleostei</taxon>
        <taxon>Ostariophysi</taxon>
        <taxon>Gymnotiformes</taxon>
        <taxon>Gymnotoidei</taxon>
        <taxon>Gymnotidae</taxon>
        <taxon>Electrophorus</taxon>
    </lineage>
</organism>
<dbReference type="PANTHER" id="PTHR23351">
    <property type="entry name" value="FOS TRANSCRIPTION FACTOR-RELATED"/>
    <property type="match status" value="1"/>
</dbReference>
<gene>
    <name evidence="3" type="ORF">P4O66_016702</name>
</gene>
<protein>
    <recommendedName>
        <fullName evidence="2">BZIP domain-containing protein</fullName>
    </recommendedName>
</protein>
<dbReference type="GO" id="GO:0000978">
    <property type="term" value="F:RNA polymerase II cis-regulatory region sequence-specific DNA binding"/>
    <property type="evidence" value="ECO:0007669"/>
    <property type="project" value="TreeGrafter"/>
</dbReference>
<sequence length="194" mass="22209">MYQSEGGATFSYGPYTEMSARLDLNNAVQIQKIMDTTTSTPNLDTVTSSTDNRWMLESSLVSEVESTWESLSSLLPITVSSCPCLTHASSPDLLHAVSVDSSESVDKGHMYEHRYNEECERRRARRERNRIAAARCRDRRRMLMDALQNETEHLELVKSQLEEEIAGLERERERLELVLEAHRPVCKMDDTNPE</sequence>
<dbReference type="Pfam" id="PF07716">
    <property type="entry name" value="bZIP_2"/>
    <property type="match status" value="1"/>
</dbReference>
<dbReference type="PROSITE" id="PS50217">
    <property type="entry name" value="BZIP"/>
    <property type="match status" value="1"/>
</dbReference>
<dbReference type="InterPro" id="IPR004827">
    <property type="entry name" value="bZIP"/>
</dbReference>
<dbReference type="InterPro" id="IPR000837">
    <property type="entry name" value="AP-1"/>
</dbReference>
<dbReference type="InterPro" id="IPR046347">
    <property type="entry name" value="bZIP_sf"/>
</dbReference>
<proteinExistence type="predicted"/>
<keyword evidence="4" id="KW-1185">Reference proteome</keyword>
<dbReference type="PANTHER" id="PTHR23351:SF25">
    <property type="entry name" value="FOS-RELATED ANTIGEN 2"/>
    <property type="match status" value="1"/>
</dbReference>
<feature type="coiled-coil region" evidence="1">
    <location>
        <begin position="144"/>
        <end position="178"/>
    </location>
</feature>
<dbReference type="EMBL" id="JAROKS010000023">
    <property type="protein sequence ID" value="KAK1788250.1"/>
    <property type="molecule type" value="Genomic_DNA"/>
</dbReference>